<keyword evidence="3" id="KW-1185">Reference proteome</keyword>
<name>A0A5J5BM12_9ASTE</name>
<sequence>MWARRPPYLCSETPQRFSAASLNDNVKSFRVAVSWLPLLVTENDLELTWRRALVRERRAIVRIGERGRTRVLEELGVTRTTTRLRTVVMVSATELVRTERFTATLARHDGSVAGRGPELQASGTCSEEVGPASNDRAPAFSLVWGHGHRKVEAVDEADGVGGEVGVAVVEGELGECGRCGAARSVAL</sequence>
<gene>
    <name evidence="2" type="ORF">F0562_021915</name>
</gene>
<dbReference type="OrthoDB" id="10628068at2759"/>
<evidence type="ECO:0000313" key="3">
    <source>
        <dbReference type="Proteomes" id="UP000325577"/>
    </source>
</evidence>
<evidence type="ECO:0000313" key="2">
    <source>
        <dbReference type="EMBL" id="KAA8543909.1"/>
    </source>
</evidence>
<organism evidence="2 3">
    <name type="scientific">Nyssa sinensis</name>
    <dbReference type="NCBI Taxonomy" id="561372"/>
    <lineage>
        <taxon>Eukaryota</taxon>
        <taxon>Viridiplantae</taxon>
        <taxon>Streptophyta</taxon>
        <taxon>Embryophyta</taxon>
        <taxon>Tracheophyta</taxon>
        <taxon>Spermatophyta</taxon>
        <taxon>Magnoliopsida</taxon>
        <taxon>eudicotyledons</taxon>
        <taxon>Gunneridae</taxon>
        <taxon>Pentapetalae</taxon>
        <taxon>asterids</taxon>
        <taxon>Cornales</taxon>
        <taxon>Nyssaceae</taxon>
        <taxon>Nyssa</taxon>
    </lineage>
</organism>
<dbReference type="Proteomes" id="UP000325577">
    <property type="component" value="Linkage Group LG11"/>
</dbReference>
<dbReference type="EMBL" id="CM018034">
    <property type="protein sequence ID" value="KAA8543909.1"/>
    <property type="molecule type" value="Genomic_DNA"/>
</dbReference>
<proteinExistence type="predicted"/>
<reference evidence="2 3" key="1">
    <citation type="submission" date="2019-09" db="EMBL/GenBank/DDBJ databases">
        <title>A chromosome-level genome assembly of the Chinese tupelo Nyssa sinensis.</title>
        <authorList>
            <person name="Yang X."/>
            <person name="Kang M."/>
            <person name="Yang Y."/>
            <person name="Xiong H."/>
            <person name="Wang M."/>
            <person name="Zhang Z."/>
            <person name="Wang Z."/>
            <person name="Wu H."/>
            <person name="Ma T."/>
            <person name="Liu J."/>
            <person name="Xi Z."/>
        </authorList>
    </citation>
    <scope>NUCLEOTIDE SEQUENCE [LARGE SCALE GENOMIC DNA]</scope>
    <source>
        <strain evidence="2">J267</strain>
        <tissue evidence="2">Leaf</tissue>
    </source>
</reference>
<accession>A0A5J5BM12</accession>
<feature type="region of interest" description="Disordered" evidence="1">
    <location>
        <begin position="112"/>
        <end position="131"/>
    </location>
</feature>
<dbReference type="AlphaFoldDB" id="A0A5J5BM12"/>
<evidence type="ECO:0000256" key="1">
    <source>
        <dbReference type="SAM" id="MobiDB-lite"/>
    </source>
</evidence>
<protein>
    <submittedName>
        <fullName evidence="2">Uncharacterized protein</fullName>
    </submittedName>
</protein>